<proteinExistence type="predicted"/>
<dbReference type="InterPro" id="IPR002885">
    <property type="entry name" value="PPR_rpt"/>
</dbReference>
<dbReference type="PANTHER" id="PTHR47938">
    <property type="entry name" value="RESPIRATORY COMPLEX I CHAPERONE (CIA84), PUTATIVE (AFU_ORTHOLOGUE AFUA_2G06020)-RELATED"/>
    <property type="match status" value="1"/>
</dbReference>
<dbReference type="FunFam" id="1.25.40.10:FF:001206">
    <property type="entry name" value="Pentatricopeptide repeat protein (AFU_orthologue AFUA_5G10660)"/>
    <property type="match status" value="1"/>
</dbReference>
<dbReference type="FunFam" id="1.25.40.10:FF:000266">
    <property type="entry name" value="Pentatricopeptide repeat domain-containing protein"/>
    <property type="match status" value="1"/>
</dbReference>
<comment type="caution">
    <text evidence="3">The sequence shown here is derived from an EMBL/GenBank/DDBJ whole genome shotgun (WGS) entry which is preliminary data.</text>
</comment>
<gene>
    <name evidence="3" type="ORF">G7Y89_g11444</name>
</gene>
<keyword evidence="4" id="KW-1185">Reference proteome</keyword>
<feature type="domain" description="Tetratricopeptide repeat" evidence="2">
    <location>
        <begin position="512"/>
        <end position="608"/>
    </location>
</feature>
<feature type="repeat" description="PPR" evidence="1">
    <location>
        <begin position="393"/>
        <end position="427"/>
    </location>
</feature>
<dbReference type="GO" id="GO:0003729">
    <property type="term" value="F:mRNA binding"/>
    <property type="evidence" value="ECO:0007669"/>
    <property type="project" value="TreeGrafter"/>
</dbReference>
<evidence type="ECO:0000256" key="1">
    <source>
        <dbReference type="PROSITE-ProRule" id="PRU00708"/>
    </source>
</evidence>
<protein>
    <recommendedName>
        <fullName evidence="2">Tetratricopeptide repeat domain-containing protein</fullName>
    </recommendedName>
</protein>
<dbReference type="PANTHER" id="PTHR47938:SF35">
    <property type="entry name" value="PENTATRICOPEPTIDE REPEAT-CONTAINING PROTEIN 4, MITOCHONDRIAL-RELATED"/>
    <property type="match status" value="1"/>
</dbReference>
<sequence length="1180" mass="130618">MPIPHLYSNLARQGLAKSITHGYAQSVVAATHPQVYANQNRPRFGLHRRASKVGTRQYHFQNAFHNSTQTTSTIVQEVKAEKSDGGLDAYFEAWRKHHAAGEPEKEWTQFQFAKRIEWKPSSIQVDGEGQSNVQLKVPEVAPKPIERAHSASAVDDIKNVELEAEEEAALAKIDAAIEREIKSRNDQAIFEAELSMVAARVPTPPLASAQSPDVSISESSFTKTPTSSFTTVSSASELQSQSYADHLTKLSENQRYAEIPAVFEAMLVAGIQPTAAAYNALLDAAIYLPAERIQVVPKALDVYSDMLRRKVLPNTATYNTLLNLLSSRSIEVSSMQQTLEEKRVRFGGMEEPGKFMFSSNEFEFAILAEDDRLDLALRLFEASITYRKDRSYPPETYHRLIQACSDAGRIPEMIRLYEHMESSNIVPLAATFPPMIKGFTQTGDLSSAVECYNEYKELAISHDQGSIELKDRQDGRIYASVIKAYITSDRLEGAIKFYKKILESYASNAILVKDAIINGGFVEGMLDRSMLPDALVWAEGLSNSTKAVAMSKIATVAADKGDKAIAVTAFANLPSTFQDIATPAMAMLALSVRAGDVAAAQRYWHVLSQPEMTISDAFIEATAMYAVAMIGSGQVAEGLTESEQMFARIRAAAESSSHLNDEIEEGVEFITKFMEARGIVDNRSMAPEVPVYQQSFTPAPYPAAPSYEDTFDPYAASTDFKGSALIADELERGNSGRAKVSRLNEALGRFRNMRRAGRHPRYITYAKLISAAAREERMNLVHDILGMARSDIPLLPQYAVVRYGWVSILDAMVGACLNLGNRTLAAQYHQELLDMGAAPTANTFGLYITTLKESTKTFDEATEAVKIFHRAKTEGVEPSSFLYNALIGKLGKARRIDDCLFYFAEMRSLGIRPTSVTYGTIVNALCRVSDEKFAEELFEEMESMPNYKARPAPYNSLMQFFLTTKRDKAKVLAYYERMKNKGIQPTNHTYKLLVDTHATLEPVNMAAAEAVLDIIRTTGQKPEAVHYSSLIHAKGCVMHDMEGARNVFDSVMADSSIRPQACLYQALFESMVANHRVAETEPILREMSSKGVEMTPYIANTLIHGWANEMNINKSKSIFASVGREKREPSTYEAMTRAYLAVEDRTSAKAVVQEMLSRGYPGAVSNKILELLGSGNAETS</sequence>
<dbReference type="InterPro" id="IPR011990">
    <property type="entry name" value="TPR-like_helical_dom_sf"/>
</dbReference>
<dbReference type="Gene3D" id="1.25.40.10">
    <property type="entry name" value="Tetratricopeptide repeat domain"/>
    <property type="match status" value="4"/>
</dbReference>
<dbReference type="Pfam" id="PF24603">
    <property type="entry name" value="TPR_30"/>
    <property type="match status" value="1"/>
</dbReference>
<feature type="repeat" description="PPR" evidence="1">
    <location>
        <begin position="879"/>
        <end position="913"/>
    </location>
</feature>
<dbReference type="OrthoDB" id="411857at2759"/>
<dbReference type="Proteomes" id="UP000566819">
    <property type="component" value="Unassembled WGS sequence"/>
</dbReference>
<evidence type="ECO:0000259" key="2">
    <source>
        <dbReference type="Pfam" id="PF24603"/>
    </source>
</evidence>
<accession>A0A8H4VYA2</accession>
<dbReference type="Pfam" id="PF13041">
    <property type="entry name" value="PPR_2"/>
    <property type="match status" value="1"/>
</dbReference>
<dbReference type="EMBL" id="JAAMPI010001099">
    <property type="protein sequence ID" value="KAF4626712.1"/>
    <property type="molecule type" value="Genomic_DNA"/>
</dbReference>
<feature type="repeat" description="PPR" evidence="1">
    <location>
        <begin position="914"/>
        <end position="944"/>
    </location>
</feature>
<evidence type="ECO:0000313" key="4">
    <source>
        <dbReference type="Proteomes" id="UP000566819"/>
    </source>
</evidence>
<dbReference type="Pfam" id="PF13812">
    <property type="entry name" value="PPR_3"/>
    <property type="match status" value="1"/>
</dbReference>
<dbReference type="InterPro" id="IPR057585">
    <property type="entry name" value="TPR_dom_fungi"/>
</dbReference>
<dbReference type="Pfam" id="PF01535">
    <property type="entry name" value="PPR"/>
    <property type="match status" value="2"/>
</dbReference>
<dbReference type="AlphaFoldDB" id="A0A8H4VYA2"/>
<organism evidence="3 4">
    <name type="scientific">Cudoniella acicularis</name>
    <dbReference type="NCBI Taxonomy" id="354080"/>
    <lineage>
        <taxon>Eukaryota</taxon>
        <taxon>Fungi</taxon>
        <taxon>Dikarya</taxon>
        <taxon>Ascomycota</taxon>
        <taxon>Pezizomycotina</taxon>
        <taxon>Leotiomycetes</taxon>
        <taxon>Helotiales</taxon>
        <taxon>Tricladiaceae</taxon>
        <taxon>Cudoniella</taxon>
    </lineage>
</organism>
<dbReference type="NCBIfam" id="TIGR00756">
    <property type="entry name" value="PPR"/>
    <property type="match status" value="3"/>
</dbReference>
<name>A0A8H4VYA2_9HELO</name>
<reference evidence="3 4" key="1">
    <citation type="submission" date="2020-03" db="EMBL/GenBank/DDBJ databases">
        <title>Draft Genome Sequence of Cudoniella acicularis.</title>
        <authorList>
            <person name="Buettner E."/>
            <person name="Kellner H."/>
        </authorList>
    </citation>
    <scope>NUCLEOTIDE SEQUENCE [LARGE SCALE GENOMIC DNA]</scope>
    <source>
        <strain evidence="3 4">DSM 108380</strain>
    </source>
</reference>
<evidence type="ECO:0000313" key="3">
    <source>
        <dbReference type="EMBL" id="KAF4626712.1"/>
    </source>
</evidence>
<dbReference type="PROSITE" id="PS51375">
    <property type="entry name" value="PPR"/>
    <property type="match status" value="3"/>
</dbReference>